<proteinExistence type="predicted"/>
<feature type="signal peptide" evidence="2">
    <location>
        <begin position="1"/>
        <end position="20"/>
    </location>
</feature>
<evidence type="ECO:0000313" key="4">
    <source>
        <dbReference type="Proteomes" id="UP001229346"/>
    </source>
</evidence>
<dbReference type="EMBL" id="JAUSSU010000001">
    <property type="protein sequence ID" value="MDQ0111114.1"/>
    <property type="molecule type" value="Genomic_DNA"/>
</dbReference>
<gene>
    <name evidence="3" type="ORF">J2T15_000530</name>
</gene>
<comment type="caution">
    <text evidence="3">The sequence shown here is derived from an EMBL/GenBank/DDBJ whole genome shotgun (WGS) entry which is preliminary data.</text>
</comment>
<evidence type="ECO:0000256" key="2">
    <source>
        <dbReference type="SAM" id="SignalP"/>
    </source>
</evidence>
<reference evidence="3 4" key="1">
    <citation type="submission" date="2023-07" db="EMBL/GenBank/DDBJ databases">
        <title>Sorghum-associated microbial communities from plants grown in Nebraska, USA.</title>
        <authorList>
            <person name="Schachtman D."/>
        </authorList>
    </citation>
    <scope>NUCLEOTIDE SEQUENCE [LARGE SCALE GENOMIC DNA]</scope>
    <source>
        <strain evidence="3 4">CC482</strain>
    </source>
</reference>
<evidence type="ECO:0008006" key="5">
    <source>
        <dbReference type="Google" id="ProtNLM"/>
    </source>
</evidence>
<feature type="region of interest" description="Disordered" evidence="1">
    <location>
        <begin position="31"/>
        <end position="64"/>
    </location>
</feature>
<dbReference type="RefSeq" id="WP_307200783.1">
    <property type="nucleotide sequence ID" value="NZ_JAUSSU010000001.1"/>
</dbReference>
<organism evidence="3 4">
    <name type="scientific">Paenibacillus harenae</name>
    <dbReference type="NCBI Taxonomy" id="306543"/>
    <lineage>
        <taxon>Bacteria</taxon>
        <taxon>Bacillati</taxon>
        <taxon>Bacillota</taxon>
        <taxon>Bacilli</taxon>
        <taxon>Bacillales</taxon>
        <taxon>Paenibacillaceae</taxon>
        <taxon>Paenibacillus</taxon>
    </lineage>
</organism>
<evidence type="ECO:0000256" key="1">
    <source>
        <dbReference type="SAM" id="MobiDB-lite"/>
    </source>
</evidence>
<dbReference type="PROSITE" id="PS51257">
    <property type="entry name" value="PROKAR_LIPOPROTEIN"/>
    <property type="match status" value="1"/>
</dbReference>
<dbReference type="Proteomes" id="UP001229346">
    <property type="component" value="Unassembled WGS sequence"/>
</dbReference>
<keyword evidence="2" id="KW-0732">Signal</keyword>
<name>A0ABT9TYH5_PAEHA</name>
<keyword evidence="4" id="KW-1185">Reference proteome</keyword>
<protein>
    <recommendedName>
        <fullName evidence="5">Secreted protein</fullName>
    </recommendedName>
</protein>
<feature type="chain" id="PRO_5046942738" description="Secreted protein" evidence="2">
    <location>
        <begin position="21"/>
        <end position="295"/>
    </location>
</feature>
<accession>A0ABT9TYH5</accession>
<sequence>MKKKKLTLLISIILILGLLAACGNASGGNDSAAGHDGHGGQNATDDKENSNNGHSGHGDNAQTTESSNLKASFNFVSGGAKANEDTELAIQITGDDGKPINDYEVNHEKLLHLIIVNHDLSFFNHIHPEFQGEGKFTVETSFPAGGEYKVFADFIPSGGANLTLSDWVEVEGKEGEHADITPDTNLIKEVSGKEIELALSGMKPKEEITLSFTIRDSVTKEGISNLEPYLGAVGHVVILSADAESYLHVHPLDEKATGPVAEFATTFPQSGTYKIWGQFQHNGEVITVPFVVEIK</sequence>
<evidence type="ECO:0000313" key="3">
    <source>
        <dbReference type="EMBL" id="MDQ0111114.1"/>
    </source>
</evidence>
<feature type="compositionally biased region" description="Basic and acidic residues" evidence="1">
    <location>
        <begin position="33"/>
        <end position="49"/>
    </location>
</feature>